<reference evidence="2" key="1">
    <citation type="submission" date="2018-07" db="EMBL/GenBank/DDBJ databases">
        <authorList>
            <person name="Kim H."/>
        </authorList>
    </citation>
    <scope>NUCLEOTIDE SEQUENCE [LARGE SCALE GENOMIC DNA]</scope>
    <source>
        <strain evidence="2">F02</strain>
    </source>
</reference>
<accession>A0A345DAM9</accession>
<evidence type="ECO:0000313" key="1">
    <source>
        <dbReference type="EMBL" id="AXF85417.1"/>
    </source>
</evidence>
<dbReference type="KEGG" id="hyf:DTO96_101148"/>
<dbReference type="AlphaFoldDB" id="A0A345DAM9"/>
<gene>
    <name evidence="1" type="ORF">DTO96_101148</name>
</gene>
<organism evidence="1 2">
    <name type="scientific">Ephemeroptericola cinctiostellae</name>
    <dbReference type="NCBI Taxonomy" id="2268024"/>
    <lineage>
        <taxon>Bacteria</taxon>
        <taxon>Pseudomonadati</taxon>
        <taxon>Pseudomonadota</taxon>
        <taxon>Betaproteobacteria</taxon>
        <taxon>Burkholderiales</taxon>
        <taxon>Burkholderiaceae</taxon>
        <taxon>Ephemeroptericola</taxon>
    </lineage>
</organism>
<dbReference type="OrthoDB" id="8476943at2"/>
<dbReference type="RefSeq" id="WP_114562614.1">
    <property type="nucleotide sequence ID" value="NZ_CP031124.1"/>
</dbReference>
<protein>
    <submittedName>
        <fullName evidence="1">Uncharacterized protein</fullName>
    </submittedName>
</protein>
<name>A0A345DAM9_9BURK</name>
<dbReference type="EMBL" id="CP031124">
    <property type="protein sequence ID" value="AXF85417.1"/>
    <property type="molecule type" value="Genomic_DNA"/>
</dbReference>
<evidence type="ECO:0000313" key="2">
    <source>
        <dbReference type="Proteomes" id="UP000252182"/>
    </source>
</evidence>
<sequence>MGSPNVVNLTVDLSQGFEKLDVESNQLHAYTISGKYLGTSSMGGGQASFDIPSSLDGQKLQFFVGPRLDGAPPPSVESFIRAGAPALSERMLIDNPFIKFVEPIIPFPLWCICNVRGRLIKYVTLPDGTVQELPICNARVHVCEVDRIQWLLPKIPDVHIIKLREDILDRLNIIKTPFPPIPIPIPDPEPFFRPQKLLMGGVMPRGASIVDPSIRLPSSVVTRKMKLNADFVDKVASHSWDTLNPVEQKISLDLLNLESVDLIRNRLLDLSAYIQLNLCHFPYLWPFLKCTEVSTTMVDHLGHFQATIFHRCSDQPDLYFWVEQLQNNSWVTVYRPNIWCNVHWNYKCDSEVVINTPNAEGCEHPNYDVPEGVVLFVLPYKVGNTPIFGEPTAGAVAPVGWVRTDGLTNYHYSGLGLVEDAPFGGLLDFYHDDSYYIPLDNGFIKYYRYSYRRLGAVDWVEMNTPLARGYRTEYSDRLPTYESYQVGPNTVNDQSSLFEFRPRVPPAAAPGSTVVVREWLSGNFSEVAARWDTTVTAPPMAGSTPDHAGTFEVKIEVFGADGVKVFPSAATFAFLMLNHLDVSQTRLASPFEVVDGAFVMKVHVDNNAVVADLPQPTIGSGITDDDCGFLRYTAGQKVNISYTAAHPHDRAVFIFSITRGSHTLGLASTAPTYIETAALTAPTGSASYSYNLVSGTYQAKFLASDLVGACGNAAFAAHLAVYGKVTNGYWPLSNNASRLIAFALAT</sequence>
<dbReference type="Proteomes" id="UP000252182">
    <property type="component" value="Chromosome"/>
</dbReference>
<proteinExistence type="predicted"/>
<keyword evidence="2" id="KW-1185">Reference proteome</keyword>